<dbReference type="PANTHER" id="PTHR31435">
    <property type="entry name" value="PROTEIN NATD1"/>
    <property type="match status" value="1"/>
</dbReference>
<dbReference type="PROSITE" id="PS51729">
    <property type="entry name" value="GNAT_YJDJ"/>
    <property type="match status" value="1"/>
</dbReference>
<dbReference type="Proteomes" id="UP000036458">
    <property type="component" value="Chromosome"/>
</dbReference>
<gene>
    <name evidence="2" type="ORF">TH63_04445</name>
</gene>
<name>A0A0H4VMD5_9BACT</name>
<dbReference type="EMBL" id="CP010777">
    <property type="protein sequence ID" value="AKQ45052.1"/>
    <property type="molecule type" value="Genomic_DNA"/>
</dbReference>
<evidence type="ECO:0000313" key="2">
    <source>
        <dbReference type="EMBL" id="AKQ45052.1"/>
    </source>
</evidence>
<dbReference type="InterPro" id="IPR031165">
    <property type="entry name" value="GNAT_YJDJ"/>
</dbReference>
<evidence type="ECO:0000259" key="1">
    <source>
        <dbReference type="PROSITE" id="PS51729"/>
    </source>
</evidence>
<dbReference type="CDD" id="cd04301">
    <property type="entry name" value="NAT_SF"/>
    <property type="match status" value="1"/>
</dbReference>
<dbReference type="PATRIC" id="fig|1379910.4.peg.968"/>
<keyword evidence="3" id="KW-1185">Reference proteome</keyword>
<dbReference type="PANTHER" id="PTHR31435:SF9">
    <property type="entry name" value="PROTEIN NATD1"/>
    <property type="match status" value="1"/>
</dbReference>
<dbReference type="Pfam" id="PF14542">
    <property type="entry name" value="Acetyltransf_CG"/>
    <property type="match status" value="1"/>
</dbReference>
<dbReference type="KEGG" id="ruf:TH63_04445"/>
<organism evidence="2 3">
    <name type="scientific">Rufibacter radiotolerans</name>
    <dbReference type="NCBI Taxonomy" id="1379910"/>
    <lineage>
        <taxon>Bacteria</taxon>
        <taxon>Pseudomonadati</taxon>
        <taxon>Bacteroidota</taxon>
        <taxon>Cytophagia</taxon>
        <taxon>Cytophagales</taxon>
        <taxon>Hymenobacteraceae</taxon>
        <taxon>Rufibacter</taxon>
    </lineage>
</organism>
<sequence length="95" mass="11064">MEKKEVIHDTEDLRFYVALGEEEAELTYSFTEQEELDLDYTYVPEEHRNQGLADQLVKTALEHVKANQLKFVASCPVVEAFVKRHPEYAAFMVEI</sequence>
<dbReference type="STRING" id="1379910.TH63_04445"/>
<dbReference type="OrthoDB" id="9793389at2"/>
<dbReference type="SUPFAM" id="SSF55729">
    <property type="entry name" value="Acyl-CoA N-acyltransferases (Nat)"/>
    <property type="match status" value="1"/>
</dbReference>
<dbReference type="InterPro" id="IPR045057">
    <property type="entry name" value="Gcn5-rel_NAT"/>
</dbReference>
<dbReference type="RefSeq" id="WP_048919884.1">
    <property type="nucleotide sequence ID" value="NZ_CP010777.1"/>
</dbReference>
<dbReference type="InterPro" id="IPR016181">
    <property type="entry name" value="Acyl_CoA_acyltransferase"/>
</dbReference>
<dbReference type="AlphaFoldDB" id="A0A0H4VMD5"/>
<proteinExistence type="predicted"/>
<reference evidence="2 3" key="1">
    <citation type="submission" date="2015-01" db="EMBL/GenBank/DDBJ databases">
        <title>Rufibacter sp./DG31D/ whole genome sequencing.</title>
        <authorList>
            <person name="Kim M.K."/>
            <person name="Srinivasan S."/>
            <person name="Lee J.-J."/>
        </authorList>
    </citation>
    <scope>NUCLEOTIDE SEQUENCE [LARGE SCALE GENOMIC DNA]</scope>
    <source>
        <strain evidence="2 3">DG31D</strain>
    </source>
</reference>
<dbReference type="Gene3D" id="3.40.630.30">
    <property type="match status" value="1"/>
</dbReference>
<accession>A0A0H4VMD5</accession>
<evidence type="ECO:0000313" key="3">
    <source>
        <dbReference type="Proteomes" id="UP000036458"/>
    </source>
</evidence>
<protein>
    <recommendedName>
        <fullName evidence="1">N-acetyltransferase domain-containing protein</fullName>
    </recommendedName>
</protein>
<feature type="domain" description="N-acetyltransferase" evidence="1">
    <location>
        <begin position="7"/>
        <end position="93"/>
    </location>
</feature>